<feature type="domain" description="ATP synthase F1 complex delta/epsilon subunit N-terminal" evidence="13">
    <location>
        <begin position="5"/>
        <end position="83"/>
    </location>
</feature>
<keyword evidence="9 10" id="KW-0066">ATP synthesis</keyword>
<proteinExistence type="inferred from homology"/>
<dbReference type="InterPro" id="IPR020546">
    <property type="entry name" value="ATP_synth_F1_dsu/esu_N"/>
</dbReference>
<accession>A0A3D9YRV9</accession>
<dbReference type="PANTHER" id="PTHR13822">
    <property type="entry name" value="ATP SYNTHASE DELTA/EPSILON CHAIN"/>
    <property type="match status" value="1"/>
</dbReference>
<dbReference type="GO" id="GO:0005886">
    <property type="term" value="C:plasma membrane"/>
    <property type="evidence" value="ECO:0007669"/>
    <property type="project" value="UniProtKB-SubCell"/>
</dbReference>
<dbReference type="CDD" id="cd12152">
    <property type="entry name" value="F1-ATPase_delta"/>
    <property type="match status" value="1"/>
</dbReference>
<reference evidence="14 15" key="1">
    <citation type="submission" date="2018-08" db="EMBL/GenBank/DDBJ databases">
        <title>Genomic Encyclopedia of Type Strains, Phase IV (KMG-IV): sequencing the most valuable type-strain genomes for metagenomic binning, comparative biology and taxonomic classification.</title>
        <authorList>
            <person name="Goeker M."/>
        </authorList>
    </citation>
    <scope>NUCLEOTIDE SEQUENCE [LARGE SCALE GENOMIC DNA]</scope>
    <source>
        <strain evidence="14 15">BW863</strain>
    </source>
</reference>
<dbReference type="HAMAP" id="MF_00530">
    <property type="entry name" value="ATP_synth_epsil_bac"/>
    <property type="match status" value="1"/>
</dbReference>
<evidence type="ECO:0000256" key="4">
    <source>
        <dbReference type="ARBA" id="ARBA00022448"/>
    </source>
</evidence>
<evidence type="ECO:0000256" key="9">
    <source>
        <dbReference type="ARBA" id="ARBA00023310"/>
    </source>
</evidence>
<evidence type="ECO:0000256" key="3">
    <source>
        <dbReference type="ARBA" id="ARBA00005712"/>
    </source>
</evidence>
<evidence type="ECO:0000256" key="10">
    <source>
        <dbReference type="HAMAP-Rule" id="MF_00530"/>
    </source>
</evidence>
<keyword evidence="4 10" id="KW-0813">Transport</keyword>
<comment type="caution">
    <text evidence="14">The sequence shown here is derived from an EMBL/GenBank/DDBJ whole genome shotgun (WGS) entry which is preliminary data.</text>
</comment>
<evidence type="ECO:0000256" key="2">
    <source>
        <dbReference type="ARBA" id="ARBA00004184"/>
    </source>
</evidence>
<dbReference type="RefSeq" id="WP_115837233.1">
    <property type="nucleotide sequence ID" value="NZ_CP025086.1"/>
</dbReference>
<dbReference type="NCBIfam" id="TIGR01216">
    <property type="entry name" value="ATP_synt_epsi"/>
    <property type="match status" value="1"/>
</dbReference>
<organism evidence="14 15">
    <name type="scientific">Methylovirgula ligni</name>
    <dbReference type="NCBI Taxonomy" id="569860"/>
    <lineage>
        <taxon>Bacteria</taxon>
        <taxon>Pseudomonadati</taxon>
        <taxon>Pseudomonadota</taxon>
        <taxon>Alphaproteobacteria</taxon>
        <taxon>Hyphomicrobiales</taxon>
        <taxon>Beijerinckiaceae</taxon>
        <taxon>Methylovirgula</taxon>
    </lineage>
</organism>
<evidence type="ECO:0000256" key="12">
    <source>
        <dbReference type="SAM" id="Coils"/>
    </source>
</evidence>
<keyword evidence="5 10" id="KW-0375">Hydrogen ion transport</keyword>
<dbReference type="GO" id="GO:0012505">
    <property type="term" value="C:endomembrane system"/>
    <property type="evidence" value="ECO:0007669"/>
    <property type="project" value="UniProtKB-SubCell"/>
</dbReference>
<evidence type="ECO:0000256" key="11">
    <source>
        <dbReference type="RuleBase" id="RU003656"/>
    </source>
</evidence>
<keyword evidence="7 10" id="KW-0472">Membrane</keyword>
<dbReference type="EMBL" id="QUMO01000004">
    <property type="protein sequence ID" value="REF84601.1"/>
    <property type="molecule type" value="Genomic_DNA"/>
</dbReference>
<comment type="subcellular location">
    <subcellularLocation>
        <location evidence="10">Cell membrane</location>
        <topology evidence="10">Peripheral membrane protein</topology>
    </subcellularLocation>
    <subcellularLocation>
        <location evidence="2">Endomembrane system</location>
        <topology evidence="2">Peripheral membrane protein</topology>
    </subcellularLocation>
</comment>
<dbReference type="AlphaFoldDB" id="A0A3D9YRV9"/>
<keyword evidence="8 10" id="KW-0139">CF(1)</keyword>
<keyword evidence="6 10" id="KW-0406">Ion transport</keyword>
<gene>
    <name evidence="10" type="primary">atpC</name>
    <name evidence="14" type="ORF">DES32_2711</name>
</gene>
<dbReference type="PANTHER" id="PTHR13822:SF10">
    <property type="entry name" value="ATP SYNTHASE EPSILON CHAIN, CHLOROPLASTIC"/>
    <property type="match status" value="1"/>
</dbReference>
<dbReference type="GO" id="GO:0045259">
    <property type="term" value="C:proton-transporting ATP synthase complex"/>
    <property type="evidence" value="ECO:0007669"/>
    <property type="project" value="UniProtKB-KW"/>
</dbReference>
<dbReference type="GO" id="GO:0046933">
    <property type="term" value="F:proton-transporting ATP synthase activity, rotational mechanism"/>
    <property type="evidence" value="ECO:0007669"/>
    <property type="project" value="UniProtKB-UniRule"/>
</dbReference>
<evidence type="ECO:0000313" key="15">
    <source>
        <dbReference type="Proteomes" id="UP000256900"/>
    </source>
</evidence>
<dbReference type="InterPro" id="IPR036771">
    <property type="entry name" value="ATPsynth_dsu/esu_N"/>
</dbReference>
<keyword evidence="15" id="KW-1185">Reference proteome</keyword>
<protein>
    <recommendedName>
        <fullName evidence="10">ATP synthase epsilon chain</fullName>
    </recommendedName>
    <alternativeName>
        <fullName evidence="10">ATP synthase F1 sector epsilon subunit</fullName>
    </alternativeName>
    <alternativeName>
        <fullName evidence="10">F-ATPase epsilon subunit</fullName>
    </alternativeName>
</protein>
<dbReference type="OrthoDB" id="9799969at2"/>
<evidence type="ECO:0000256" key="1">
    <source>
        <dbReference type="ARBA" id="ARBA00003543"/>
    </source>
</evidence>
<comment type="subunit">
    <text evidence="10 11">F-type ATPases have 2 components, CF(1) - the catalytic core - and CF(0) - the membrane proton channel. CF(1) has five subunits: alpha(3), beta(3), gamma(1), delta(1), epsilon(1). CF(0) has three main subunits: a, b and c.</text>
</comment>
<dbReference type="Pfam" id="PF02823">
    <property type="entry name" value="ATP-synt_DE_N"/>
    <property type="match status" value="1"/>
</dbReference>
<evidence type="ECO:0000256" key="8">
    <source>
        <dbReference type="ARBA" id="ARBA00023196"/>
    </source>
</evidence>
<dbReference type="Gene3D" id="2.60.15.10">
    <property type="entry name" value="F0F1 ATP synthase delta/epsilon subunit, N-terminal"/>
    <property type="match status" value="1"/>
</dbReference>
<dbReference type="Proteomes" id="UP000256900">
    <property type="component" value="Unassembled WGS sequence"/>
</dbReference>
<feature type="coiled-coil region" evidence="12">
    <location>
        <begin position="84"/>
        <end position="130"/>
    </location>
</feature>
<evidence type="ECO:0000256" key="5">
    <source>
        <dbReference type="ARBA" id="ARBA00022781"/>
    </source>
</evidence>
<evidence type="ECO:0000256" key="6">
    <source>
        <dbReference type="ARBA" id="ARBA00023065"/>
    </source>
</evidence>
<comment type="similarity">
    <text evidence="3 10 11">Belongs to the ATPase epsilon chain family.</text>
</comment>
<keyword evidence="12" id="KW-0175">Coiled coil</keyword>
<comment type="function">
    <text evidence="1 10">Produces ATP from ADP in the presence of a proton gradient across the membrane.</text>
</comment>
<evidence type="ECO:0000313" key="14">
    <source>
        <dbReference type="EMBL" id="REF84601.1"/>
    </source>
</evidence>
<dbReference type="GO" id="GO:0005524">
    <property type="term" value="F:ATP binding"/>
    <property type="evidence" value="ECO:0007669"/>
    <property type="project" value="UniProtKB-UniRule"/>
</dbReference>
<name>A0A3D9YRV9_9HYPH</name>
<evidence type="ECO:0000259" key="13">
    <source>
        <dbReference type="Pfam" id="PF02823"/>
    </source>
</evidence>
<dbReference type="NCBIfam" id="NF001851">
    <property type="entry name" value="PRK00571.2-4"/>
    <property type="match status" value="1"/>
</dbReference>
<keyword evidence="10" id="KW-1003">Cell membrane</keyword>
<dbReference type="SUPFAM" id="SSF51344">
    <property type="entry name" value="Epsilon subunit of F1F0-ATP synthase N-terminal domain"/>
    <property type="match status" value="1"/>
</dbReference>
<evidence type="ECO:0000256" key="7">
    <source>
        <dbReference type="ARBA" id="ARBA00023136"/>
    </source>
</evidence>
<sequence length="133" mass="14459">MPTFPFELVSPEKLVFSGEVEAVVVPGVEGEFTVLKDHAPTLALLKPGIIEYDQSQSQKTRLFVRGGFAQIAPDGLTILAEQAIALEELDAAKLDADLKNAEEDVADAKSNEARRVATEKRDQLNELKAALKL</sequence>
<dbReference type="InterPro" id="IPR001469">
    <property type="entry name" value="ATP_synth_F1_dsu/esu"/>
</dbReference>